<name>A0A6H9YUL4_9ACTN</name>
<dbReference type="RefSeq" id="WP_151556971.1">
    <property type="nucleotide sequence ID" value="NZ_WBMT01000001.1"/>
</dbReference>
<dbReference type="OrthoDB" id="151193at2"/>
<organism evidence="1 2">
    <name type="scientific">Actinomadura rudentiformis</name>
    <dbReference type="NCBI Taxonomy" id="359158"/>
    <lineage>
        <taxon>Bacteria</taxon>
        <taxon>Bacillati</taxon>
        <taxon>Actinomycetota</taxon>
        <taxon>Actinomycetes</taxon>
        <taxon>Streptosporangiales</taxon>
        <taxon>Thermomonosporaceae</taxon>
        <taxon>Actinomadura</taxon>
    </lineage>
</organism>
<dbReference type="Proteomes" id="UP000468735">
    <property type="component" value="Unassembled WGS sequence"/>
</dbReference>
<accession>A0A6H9YUL4</accession>
<dbReference type="AlphaFoldDB" id="A0A6H9YUL4"/>
<dbReference type="Gene3D" id="3.20.20.80">
    <property type="entry name" value="Glycosidases"/>
    <property type="match status" value="1"/>
</dbReference>
<keyword evidence="2" id="KW-1185">Reference proteome</keyword>
<dbReference type="SUPFAM" id="SSF51445">
    <property type="entry name" value="(Trans)glycosidases"/>
    <property type="match status" value="1"/>
</dbReference>
<evidence type="ECO:0000313" key="1">
    <source>
        <dbReference type="EMBL" id="KAB2352297.1"/>
    </source>
</evidence>
<sequence>MDIKGISYTVGDAPADVLRRDMRAVAEDLHCTHVMLIGTDPEHHLAAARHALDAGLDVYIRPYLPDRRRAALLTHLTQVATAAERLRQDFPDRVTLMVGSEFSLTSPGMIPGPRLFFRLQILVRPNLRRRFDRRITRKVNQLLASAAMAARRSFNGPVTYAAGGWEQVDWTPFDIVGVNLYRLGTDKAAYEQRLKALLEASEKPVVITEFGCGAHKGADQRGPASFLIVNWLALPPKVKEGHVRDEQTQAAYLGELIELYSRHEVHGGFVFTFAMSDFPHQPDDPRHDLDMAGFGVVKFPPDAPTWQPKAAFHEVARRYGG</sequence>
<proteinExistence type="predicted"/>
<gene>
    <name evidence="1" type="ORF">F8566_00935</name>
</gene>
<evidence type="ECO:0008006" key="3">
    <source>
        <dbReference type="Google" id="ProtNLM"/>
    </source>
</evidence>
<reference evidence="1 2" key="1">
    <citation type="submission" date="2019-09" db="EMBL/GenBank/DDBJ databases">
        <title>Actinomadura physcomitrii sp. nov., a novel actinomycete isolated from moss [Physcomitrium sphaericum (Ludw) Fuernr].</title>
        <authorList>
            <person name="Zhuang X."/>
            <person name="Liu C."/>
        </authorList>
    </citation>
    <scope>NUCLEOTIDE SEQUENCE [LARGE SCALE GENOMIC DNA]</scope>
    <source>
        <strain evidence="1 2">HMC1</strain>
    </source>
</reference>
<dbReference type="EMBL" id="WBMT01000001">
    <property type="protein sequence ID" value="KAB2352297.1"/>
    <property type="molecule type" value="Genomic_DNA"/>
</dbReference>
<evidence type="ECO:0000313" key="2">
    <source>
        <dbReference type="Proteomes" id="UP000468735"/>
    </source>
</evidence>
<dbReference type="InterPro" id="IPR017853">
    <property type="entry name" value="GH"/>
</dbReference>
<comment type="caution">
    <text evidence="1">The sequence shown here is derived from an EMBL/GenBank/DDBJ whole genome shotgun (WGS) entry which is preliminary data.</text>
</comment>
<protein>
    <recommendedName>
        <fullName evidence="3">Abortive infection protein</fullName>
    </recommendedName>
</protein>